<accession>A0A0J9S5E3</accession>
<sequence length="220" mass="26484">MSHDNLNISQLRDNYPFLNNIWDLYDSFDKPVVGGSKEIYDLICKLATDSLHNDKTEYYNICMKILRNLDLNGGNQVEGVTHSIRCNHVNNWLYNSKDKINLSNKNIMDRIFDLSGTLTKGNKRYECLYYSYDENYEDPINIIRLRIFDDNMEIIKNTLMRKGQQNYNFCQKYMNHKIHYQQLKLIILVVLHLKFQQQLVQWLEYLPYSHYYIRLIQNFI</sequence>
<protein>
    <recommendedName>
        <fullName evidence="3">PIR Superfamily Protein</fullName>
    </recommendedName>
</protein>
<evidence type="ECO:0000313" key="2">
    <source>
        <dbReference type="Proteomes" id="UP000053562"/>
    </source>
</evidence>
<dbReference type="Proteomes" id="UP000053562">
    <property type="component" value="Unassembled WGS sequence"/>
</dbReference>
<proteinExistence type="predicted"/>
<gene>
    <name evidence="1" type="ORF">PVIIG_05205</name>
</gene>
<evidence type="ECO:0008006" key="3">
    <source>
        <dbReference type="Google" id="ProtNLM"/>
    </source>
</evidence>
<evidence type="ECO:0000313" key="1">
    <source>
        <dbReference type="EMBL" id="KMZ77252.1"/>
    </source>
</evidence>
<reference evidence="1 2" key="1">
    <citation type="submission" date="2011-08" db="EMBL/GenBank/DDBJ databases">
        <title>The Genome Sequence of Plasmodium vivax India VII.</title>
        <authorList>
            <consortium name="The Broad Institute Genome Sequencing Platform"/>
            <consortium name="The Broad Institute Genome Sequencing Center for Infectious Disease"/>
            <person name="Neafsey D."/>
            <person name="Carlton J."/>
            <person name="Barnwell J."/>
            <person name="Collins W."/>
            <person name="Escalante A."/>
            <person name="Mullikin J."/>
            <person name="Saul A."/>
            <person name="Guigo R."/>
            <person name="Camara F."/>
            <person name="Young S.K."/>
            <person name="Zeng Q."/>
            <person name="Gargeya S."/>
            <person name="Fitzgerald M."/>
            <person name="Haas B."/>
            <person name="Abouelleil A."/>
            <person name="Alvarado L."/>
            <person name="Arachchi H.M."/>
            <person name="Berlin A."/>
            <person name="Brown A."/>
            <person name="Chapman S.B."/>
            <person name="Chen Z."/>
            <person name="Dunbar C."/>
            <person name="Freedman E."/>
            <person name="Gearin G."/>
            <person name="Gellesch M."/>
            <person name="Goldberg J."/>
            <person name="Griggs A."/>
            <person name="Gujja S."/>
            <person name="Heiman D."/>
            <person name="Howarth C."/>
            <person name="Larson L."/>
            <person name="Lui A."/>
            <person name="MacDonald P.J.P."/>
            <person name="Montmayeur A."/>
            <person name="Murphy C."/>
            <person name="Neiman D."/>
            <person name="Pearson M."/>
            <person name="Priest M."/>
            <person name="Roberts A."/>
            <person name="Saif S."/>
            <person name="Shea T."/>
            <person name="Shenoy N."/>
            <person name="Sisk P."/>
            <person name="Stolte C."/>
            <person name="Sykes S."/>
            <person name="Wortman J."/>
            <person name="Nusbaum C."/>
            <person name="Birren B."/>
        </authorList>
    </citation>
    <scope>NUCLEOTIDE SEQUENCE [LARGE SCALE GENOMIC DNA]</scope>
    <source>
        <strain evidence="1 2">India VII</strain>
    </source>
</reference>
<name>A0A0J9S5E3_PLAVI</name>
<dbReference type="EMBL" id="KQ234447">
    <property type="protein sequence ID" value="KMZ77252.1"/>
    <property type="molecule type" value="Genomic_DNA"/>
</dbReference>
<organism evidence="1 2">
    <name type="scientific">Plasmodium vivax India VII</name>
    <dbReference type="NCBI Taxonomy" id="1077284"/>
    <lineage>
        <taxon>Eukaryota</taxon>
        <taxon>Sar</taxon>
        <taxon>Alveolata</taxon>
        <taxon>Apicomplexa</taxon>
        <taxon>Aconoidasida</taxon>
        <taxon>Haemosporida</taxon>
        <taxon>Plasmodiidae</taxon>
        <taxon>Plasmodium</taxon>
        <taxon>Plasmodium (Plasmodium)</taxon>
    </lineage>
</organism>
<dbReference type="AlphaFoldDB" id="A0A0J9S5E3"/>